<keyword evidence="2 4" id="KW-0479">Metal-binding</keyword>
<organism evidence="6 7">
    <name type="scientific">Stutzerimonas stutzeri</name>
    <name type="common">Pseudomonas stutzeri</name>
    <dbReference type="NCBI Taxonomy" id="316"/>
    <lineage>
        <taxon>Bacteria</taxon>
        <taxon>Pseudomonadati</taxon>
        <taxon>Pseudomonadota</taxon>
        <taxon>Gammaproteobacteria</taxon>
        <taxon>Pseudomonadales</taxon>
        <taxon>Pseudomonadaceae</taxon>
        <taxon>Stutzerimonas</taxon>
    </lineage>
</organism>
<sequence length="159" mass="16996">MSFQGKTGMRIGLISDTHGLLRPEALAALQGCAQIIHAGDIGKPQVLDGLRVIAPLEAIRGNIDTADWARELPERLDLRIGGLSLHVLHDLKQLDIDPLAAGVDVVIAGHSHKPTIERRDGVLYVNPGSAGPRRFSLPISLALLELNDGDAQVELISLS</sequence>
<accession>A0A023WMX3</accession>
<dbReference type="InterPro" id="IPR000979">
    <property type="entry name" value="Phosphodiesterase_MJ0936/Vps29"/>
</dbReference>
<dbReference type="AlphaFoldDB" id="A0A023WMX3"/>
<name>A0A023WMX3_STUST</name>
<dbReference type="InterPro" id="IPR024654">
    <property type="entry name" value="Calcineurin-like_PHP_lpxH"/>
</dbReference>
<proteinExistence type="inferred from homology"/>
<dbReference type="EMBL" id="CP007509">
    <property type="protein sequence ID" value="AHY41134.1"/>
    <property type="molecule type" value="Genomic_DNA"/>
</dbReference>
<gene>
    <name evidence="6" type="ORF">UIB01_01165</name>
</gene>
<dbReference type="KEGG" id="pstu:UIB01_01165"/>
<keyword evidence="3" id="KW-0378">Hydrolase</keyword>
<dbReference type="EC" id="3.1.4.-" evidence="4"/>
<dbReference type="GO" id="GO:0016787">
    <property type="term" value="F:hydrolase activity"/>
    <property type="evidence" value="ECO:0007669"/>
    <property type="project" value="UniProtKB-UniRule"/>
</dbReference>
<protein>
    <recommendedName>
        <fullName evidence="4">Phosphoesterase</fullName>
        <ecNumber evidence="4">3.1.4.-</ecNumber>
    </recommendedName>
</protein>
<evidence type="ECO:0000313" key="6">
    <source>
        <dbReference type="EMBL" id="AHY41134.1"/>
    </source>
</evidence>
<dbReference type="SUPFAM" id="SSF56300">
    <property type="entry name" value="Metallo-dependent phosphatases"/>
    <property type="match status" value="1"/>
</dbReference>
<evidence type="ECO:0000313" key="7">
    <source>
        <dbReference type="Proteomes" id="UP000025238"/>
    </source>
</evidence>
<dbReference type="Pfam" id="PF12850">
    <property type="entry name" value="Metallophos_2"/>
    <property type="match status" value="1"/>
</dbReference>
<dbReference type="Proteomes" id="UP000025238">
    <property type="component" value="Chromosome"/>
</dbReference>
<reference evidence="6 7" key="1">
    <citation type="submission" date="2014-03" db="EMBL/GenBank/DDBJ databases">
        <title>Complete genome sequence of Pseudomonas stutzeri 19SMN4.</title>
        <authorList>
            <person name="Brunet-Galmes I."/>
            <person name="Nogales B."/>
            <person name="Busquets A."/>
            <person name="Pena A."/>
            <person name="Gomila M."/>
            <person name="Garcia-Valdes E."/>
            <person name="Lalucat J."/>
            <person name="Bennasar A."/>
            <person name="Bosch R."/>
        </authorList>
    </citation>
    <scope>NUCLEOTIDE SEQUENCE [LARGE SCALE GENOMIC DNA]</scope>
    <source>
        <strain evidence="6 7">19SMN4</strain>
    </source>
</reference>
<dbReference type="PROSITE" id="PS01269">
    <property type="entry name" value="UPF0025"/>
    <property type="match status" value="1"/>
</dbReference>
<evidence type="ECO:0000256" key="2">
    <source>
        <dbReference type="ARBA" id="ARBA00022723"/>
    </source>
</evidence>
<dbReference type="GO" id="GO:0046872">
    <property type="term" value="F:metal ion binding"/>
    <property type="evidence" value="ECO:0007669"/>
    <property type="project" value="UniProtKB-KW"/>
</dbReference>
<dbReference type="NCBIfam" id="TIGR00040">
    <property type="entry name" value="yfcE"/>
    <property type="match status" value="1"/>
</dbReference>
<evidence type="ECO:0000256" key="1">
    <source>
        <dbReference type="ARBA" id="ARBA00008950"/>
    </source>
</evidence>
<dbReference type="InterPro" id="IPR029052">
    <property type="entry name" value="Metallo-depent_PP-like"/>
</dbReference>
<feature type="domain" description="Calcineurin-like phosphoesterase" evidence="5">
    <location>
        <begin position="9"/>
        <end position="148"/>
    </location>
</feature>
<comment type="cofactor">
    <cofactor evidence="4">
        <name>a divalent metal cation</name>
        <dbReference type="ChEBI" id="CHEBI:60240"/>
    </cofactor>
</comment>
<dbReference type="PATRIC" id="fig|316.97.peg.235"/>
<dbReference type="PANTHER" id="PTHR11124">
    <property type="entry name" value="VACUOLAR SORTING PROTEIN VPS29"/>
    <property type="match status" value="1"/>
</dbReference>
<dbReference type="InterPro" id="IPR020935">
    <property type="entry name" value="PdiEstase_YfcE_CS"/>
</dbReference>
<dbReference type="Gene3D" id="3.60.21.10">
    <property type="match status" value="1"/>
</dbReference>
<comment type="similarity">
    <text evidence="1 4">Belongs to the metallophosphoesterase superfamily. YfcE family.</text>
</comment>
<evidence type="ECO:0000256" key="3">
    <source>
        <dbReference type="ARBA" id="ARBA00022801"/>
    </source>
</evidence>
<evidence type="ECO:0000259" key="5">
    <source>
        <dbReference type="Pfam" id="PF12850"/>
    </source>
</evidence>
<evidence type="ECO:0000256" key="4">
    <source>
        <dbReference type="RuleBase" id="RU362039"/>
    </source>
</evidence>